<dbReference type="PANTHER" id="PTHR30627">
    <property type="entry name" value="PEPTIDOGLYCAN D,D-TRANSPEPTIDASE"/>
    <property type="match status" value="1"/>
</dbReference>
<sequence>MSFYRFSYWLRGDRPELGPDQRERHAIETARNRIFITGAMFAVGFVWITAGLVDATVLRQGNEPEMASGSDTRELKTERADIVDRNGMLLATDLPTNSLYADARVIKDPVGSADQLLTVLPDLDRDTLIRHLSSQKAFVWIRRNLTPEQQYAVNSLGVPGLNFQREERRVYPHGRLFAHVLGFTDIDNNGIAGAERKFDNELRINNGPLQLSLDTRIQYALEEEVENAMKTYDAVGATGMVMDIYTGEVLGMMSLPDFDPHRPGQAPADARFNRATLGVYEMGSVFKLFNTAIALETGTVNLDSMYDASQPIRVGRFAISDYRGENRWLSVSEIIKYSSNIGSARIALDFGTETQRKYLKKFGILDTPQIELPEVGSPLVPNPWREVNTMTISFGHGLAVTPLQVVSGISALANGGILRPATILKQDGAPAGERVISRQTSDKMRRLMRLVVTDGSGKKAEVPGYFLGGKTGTSEKLVNGRYVKNARMSTFVAAFPMQDPKYVVLVTLDEPKGTKETYGFATAGWVSAPAVGKVVTRIAPLLGIEPANAKAPEIEQALHIDLRKGERKLASF</sequence>
<evidence type="ECO:0000256" key="4">
    <source>
        <dbReference type="SAM" id="Phobius"/>
    </source>
</evidence>
<evidence type="ECO:0000256" key="3">
    <source>
        <dbReference type="ARBA" id="ARBA00023136"/>
    </source>
</evidence>
<feature type="domain" description="Penicillin-binding protein dimerisation" evidence="6">
    <location>
        <begin position="77"/>
        <end position="185"/>
    </location>
</feature>
<keyword evidence="3 4" id="KW-0472">Membrane</keyword>
<dbReference type="Gene3D" id="3.40.710.10">
    <property type="entry name" value="DD-peptidase/beta-lactamase superfamily"/>
    <property type="match status" value="1"/>
</dbReference>
<dbReference type="EMBL" id="JPWJ01000001">
    <property type="protein sequence ID" value="RCK52892.1"/>
    <property type="molecule type" value="Genomic_DNA"/>
</dbReference>
<feature type="domain" description="Penicillin-binding protein transpeptidase" evidence="5">
    <location>
        <begin position="239"/>
        <end position="522"/>
    </location>
</feature>
<organism evidence="7 10">
    <name type="scientific">Thalassospira xiamenensis</name>
    <dbReference type="NCBI Taxonomy" id="220697"/>
    <lineage>
        <taxon>Bacteria</taxon>
        <taxon>Pseudomonadati</taxon>
        <taxon>Pseudomonadota</taxon>
        <taxon>Alphaproteobacteria</taxon>
        <taxon>Rhodospirillales</taxon>
        <taxon>Thalassospiraceae</taxon>
        <taxon>Thalassospira</taxon>
    </lineage>
</organism>
<evidence type="ECO:0000313" key="8">
    <source>
        <dbReference type="EMBL" id="SOC28434.1"/>
    </source>
</evidence>
<evidence type="ECO:0000259" key="6">
    <source>
        <dbReference type="Pfam" id="PF03717"/>
    </source>
</evidence>
<dbReference type="InterPro" id="IPR012338">
    <property type="entry name" value="Beta-lactam/transpept-like"/>
</dbReference>
<evidence type="ECO:0000259" key="5">
    <source>
        <dbReference type="Pfam" id="PF00905"/>
    </source>
</evidence>
<dbReference type="Proteomes" id="UP000252266">
    <property type="component" value="Unassembled WGS sequence"/>
</dbReference>
<keyword evidence="4" id="KW-0812">Transmembrane</keyword>
<keyword evidence="8" id="KW-0131">Cell cycle</keyword>
<dbReference type="InterPro" id="IPR005311">
    <property type="entry name" value="PBP_dimer"/>
</dbReference>
<dbReference type="InterPro" id="IPR036138">
    <property type="entry name" value="PBP_dimer_sf"/>
</dbReference>
<keyword evidence="2" id="KW-0645">Protease</keyword>
<dbReference type="Proteomes" id="UP000219068">
    <property type="component" value="Unassembled WGS sequence"/>
</dbReference>
<protein>
    <submittedName>
        <fullName evidence="7 8">Penicillin-binding protein</fullName>
    </submittedName>
</protein>
<dbReference type="GO" id="GO:0008658">
    <property type="term" value="F:penicillin binding"/>
    <property type="evidence" value="ECO:0007669"/>
    <property type="project" value="InterPro"/>
</dbReference>
<dbReference type="PANTHER" id="PTHR30627:SF1">
    <property type="entry name" value="PEPTIDOGLYCAN D,D-TRANSPEPTIDASE FTSI"/>
    <property type="match status" value="1"/>
</dbReference>
<evidence type="ECO:0000256" key="1">
    <source>
        <dbReference type="ARBA" id="ARBA00004370"/>
    </source>
</evidence>
<accession>A0A154KQ92</accession>
<proteinExistence type="predicted"/>
<dbReference type="GO" id="GO:0004180">
    <property type="term" value="F:carboxypeptidase activity"/>
    <property type="evidence" value="ECO:0007669"/>
    <property type="project" value="UniProtKB-KW"/>
</dbReference>
<evidence type="ECO:0000256" key="2">
    <source>
        <dbReference type="ARBA" id="ARBA00022645"/>
    </source>
</evidence>
<keyword evidence="8" id="KW-0132">Cell division</keyword>
<dbReference type="SUPFAM" id="SSF56601">
    <property type="entry name" value="beta-lactamase/transpeptidase-like"/>
    <property type="match status" value="1"/>
</dbReference>
<evidence type="ECO:0000313" key="10">
    <source>
        <dbReference type="Proteomes" id="UP000252266"/>
    </source>
</evidence>
<dbReference type="EMBL" id="OBMM01000006">
    <property type="protein sequence ID" value="SOC28434.1"/>
    <property type="molecule type" value="Genomic_DNA"/>
</dbReference>
<keyword evidence="2" id="KW-0378">Hydrolase</keyword>
<dbReference type="GO" id="GO:0071555">
    <property type="term" value="P:cell wall organization"/>
    <property type="evidence" value="ECO:0007669"/>
    <property type="project" value="TreeGrafter"/>
</dbReference>
<dbReference type="Pfam" id="PF03717">
    <property type="entry name" value="PBP_dimer"/>
    <property type="match status" value="1"/>
</dbReference>
<keyword evidence="4" id="KW-1133">Transmembrane helix</keyword>
<dbReference type="GO" id="GO:0005886">
    <property type="term" value="C:plasma membrane"/>
    <property type="evidence" value="ECO:0007669"/>
    <property type="project" value="TreeGrafter"/>
</dbReference>
<evidence type="ECO:0000313" key="7">
    <source>
        <dbReference type="EMBL" id="RCK52892.1"/>
    </source>
</evidence>
<name>A0A154KQ92_9PROT</name>
<dbReference type="RefSeq" id="WP_062947708.1">
    <property type="nucleotide sequence ID" value="NZ_JALLPZ010000002.1"/>
</dbReference>
<dbReference type="InterPro" id="IPR001460">
    <property type="entry name" value="PCN-bd_Tpept"/>
</dbReference>
<keyword evidence="2" id="KW-0121">Carboxypeptidase</keyword>
<dbReference type="Gene3D" id="3.30.450.330">
    <property type="match status" value="1"/>
</dbReference>
<dbReference type="Gene3D" id="3.90.1310.10">
    <property type="entry name" value="Penicillin-binding protein 2a (Domain 2)"/>
    <property type="match status" value="1"/>
</dbReference>
<gene>
    <name evidence="8" type="ORF">SAMN05428964_106261</name>
    <name evidence="7" type="ORF">TH44_01330</name>
</gene>
<dbReference type="AlphaFoldDB" id="A0A154KQ92"/>
<dbReference type="SUPFAM" id="SSF56519">
    <property type="entry name" value="Penicillin binding protein dimerisation domain"/>
    <property type="match status" value="1"/>
</dbReference>
<dbReference type="GO" id="GO:0051301">
    <property type="term" value="P:cell division"/>
    <property type="evidence" value="ECO:0007669"/>
    <property type="project" value="UniProtKB-KW"/>
</dbReference>
<dbReference type="InterPro" id="IPR050515">
    <property type="entry name" value="Beta-lactam/transpept"/>
</dbReference>
<evidence type="ECO:0000313" key="9">
    <source>
        <dbReference type="Proteomes" id="UP000219068"/>
    </source>
</evidence>
<reference evidence="8 9" key="2">
    <citation type="submission" date="2017-08" db="EMBL/GenBank/DDBJ databases">
        <authorList>
            <person name="de Groot N.N."/>
        </authorList>
    </citation>
    <scope>NUCLEOTIDE SEQUENCE [LARGE SCALE GENOMIC DNA]</scope>
    <source>
        <strain evidence="8 9">USBA 78</strain>
    </source>
</reference>
<feature type="transmembrane region" description="Helical" evidence="4">
    <location>
        <begin position="34"/>
        <end position="53"/>
    </location>
</feature>
<reference evidence="7 10" key="1">
    <citation type="submission" date="2014-07" db="EMBL/GenBank/DDBJ databases">
        <title>Draft genome sequence of Thalassospira xiamenensis IB13.</title>
        <authorList>
            <person name="Lai Q."/>
            <person name="Shao Z."/>
        </authorList>
    </citation>
    <scope>NUCLEOTIDE SEQUENCE [LARGE SCALE GENOMIC DNA]</scope>
    <source>
        <strain evidence="7 10">IB13</strain>
    </source>
</reference>
<comment type="subcellular location">
    <subcellularLocation>
        <location evidence="1">Membrane</location>
    </subcellularLocation>
</comment>
<dbReference type="Pfam" id="PF00905">
    <property type="entry name" value="Transpeptidase"/>
    <property type="match status" value="1"/>
</dbReference>